<keyword evidence="3" id="KW-1185">Reference proteome</keyword>
<dbReference type="PROSITE" id="PS01009">
    <property type="entry name" value="CRISP_1"/>
    <property type="match status" value="1"/>
</dbReference>
<dbReference type="Pfam" id="PF00188">
    <property type="entry name" value="CAP"/>
    <property type="match status" value="1"/>
</dbReference>
<name>A0A4U5NZ26_STECR</name>
<dbReference type="InterPro" id="IPR002413">
    <property type="entry name" value="V5_allergen-like"/>
</dbReference>
<dbReference type="PRINTS" id="PR00837">
    <property type="entry name" value="V5TPXLIKE"/>
</dbReference>
<dbReference type="STRING" id="34508.A0A4U5NZ26"/>
<dbReference type="SUPFAM" id="SSF55797">
    <property type="entry name" value="PR-1-like"/>
    <property type="match status" value="1"/>
</dbReference>
<protein>
    <recommendedName>
        <fullName evidence="1">SCP domain-containing protein</fullName>
    </recommendedName>
</protein>
<sequence length="165" mass="18656">MAYNMYTEVDLHNKFRSSNARGLEIDGSTACYVPMARICTSWYGYLINAHFCRNTTAKSNAGLRTRRINTTLAATFNLWAKMAKTSCGPHFVETIVDATEMWWQALAKKGFGSYSPNIKTIAVTHPHFIEIGHYTQMAWGKTTEIGCAVAHYRDQEFVVCNYHVA</sequence>
<evidence type="ECO:0000313" key="2">
    <source>
        <dbReference type="EMBL" id="TKR88554.1"/>
    </source>
</evidence>
<dbReference type="InterPro" id="IPR035940">
    <property type="entry name" value="CAP_sf"/>
</dbReference>
<dbReference type="InterPro" id="IPR001283">
    <property type="entry name" value="CRISP-related"/>
</dbReference>
<evidence type="ECO:0000313" key="3">
    <source>
        <dbReference type="Proteomes" id="UP000298663"/>
    </source>
</evidence>
<dbReference type="GO" id="GO:0005576">
    <property type="term" value="C:extracellular region"/>
    <property type="evidence" value="ECO:0007669"/>
    <property type="project" value="InterPro"/>
</dbReference>
<reference evidence="2 3" key="2">
    <citation type="journal article" date="2019" name="G3 (Bethesda)">
        <title>Hybrid Assembly of the Genome of the Entomopathogenic Nematode Steinernema carpocapsae Identifies the X-Chromosome.</title>
        <authorList>
            <person name="Serra L."/>
            <person name="Macchietto M."/>
            <person name="Macias-Munoz A."/>
            <person name="McGill C.J."/>
            <person name="Rodriguez I.M."/>
            <person name="Rodriguez B."/>
            <person name="Murad R."/>
            <person name="Mortazavi A."/>
        </authorList>
    </citation>
    <scope>NUCLEOTIDE SEQUENCE [LARGE SCALE GENOMIC DNA]</scope>
    <source>
        <strain evidence="2 3">ALL</strain>
    </source>
</reference>
<dbReference type="AlphaFoldDB" id="A0A4U5NZ26"/>
<dbReference type="SMART" id="SM00198">
    <property type="entry name" value="SCP"/>
    <property type="match status" value="1"/>
</dbReference>
<evidence type="ECO:0000259" key="1">
    <source>
        <dbReference type="SMART" id="SM00198"/>
    </source>
</evidence>
<dbReference type="PANTHER" id="PTHR10334">
    <property type="entry name" value="CYSTEINE-RICH SECRETORY PROTEIN-RELATED"/>
    <property type="match status" value="1"/>
</dbReference>
<dbReference type="EMBL" id="AZBU02000003">
    <property type="protein sequence ID" value="TKR88554.1"/>
    <property type="molecule type" value="Genomic_DNA"/>
</dbReference>
<dbReference type="CDD" id="cd05380">
    <property type="entry name" value="CAP_euk"/>
    <property type="match status" value="1"/>
</dbReference>
<dbReference type="InterPro" id="IPR018244">
    <property type="entry name" value="Allrgn_V5/Tpx1_CS"/>
</dbReference>
<organism evidence="2 3">
    <name type="scientific">Steinernema carpocapsae</name>
    <name type="common">Entomopathogenic nematode</name>
    <dbReference type="NCBI Taxonomy" id="34508"/>
    <lineage>
        <taxon>Eukaryota</taxon>
        <taxon>Metazoa</taxon>
        <taxon>Ecdysozoa</taxon>
        <taxon>Nematoda</taxon>
        <taxon>Chromadorea</taxon>
        <taxon>Rhabditida</taxon>
        <taxon>Tylenchina</taxon>
        <taxon>Panagrolaimomorpha</taxon>
        <taxon>Strongyloidoidea</taxon>
        <taxon>Steinernematidae</taxon>
        <taxon>Steinernema</taxon>
    </lineage>
</organism>
<reference evidence="2 3" key="1">
    <citation type="journal article" date="2015" name="Genome Biol.">
        <title>Comparative genomics of Steinernema reveals deeply conserved gene regulatory networks.</title>
        <authorList>
            <person name="Dillman A.R."/>
            <person name="Macchietto M."/>
            <person name="Porter C.F."/>
            <person name="Rogers A."/>
            <person name="Williams B."/>
            <person name="Antoshechkin I."/>
            <person name="Lee M.M."/>
            <person name="Goodwin Z."/>
            <person name="Lu X."/>
            <person name="Lewis E.E."/>
            <person name="Goodrich-Blair H."/>
            <person name="Stock S.P."/>
            <person name="Adams B.J."/>
            <person name="Sternberg P.W."/>
            <person name="Mortazavi A."/>
        </authorList>
    </citation>
    <scope>NUCLEOTIDE SEQUENCE [LARGE SCALE GENOMIC DNA]</scope>
    <source>
        <strain evidence="2 3">ALL</strain>
    </source>
</reference>
<feature type="domain" description="SCP" evidence="1">
    <location>
        <begin position="9"/>
        <end position="165"/>
    </location>
</feature>
<accession>A0A4U5NZ26</accession>
<proteinExistence type="predicted"/>
<dbReference type="PRINTS" id="PR00838">
    <property type="entry name" value="V5ALLERGEN"/>
</dbReference>
<gene>
    <name evidence="2" type="ORF">L596_012779</name>
</gene>
<dbReference type="InterPro" id="IPR014044">
    <property type="entry name" value="CAP_dom"/>
</dbReference>
<comment type="caution">
    <text evidence="2">The sequence shown here is derived from an EMBL/GenBank/DDBJ whole genome shotgun (WGS) entry which is preliminary data.</text>
</comment>
<dbReference type="OrthoDB" id="337038at2759"/>
<dbReference type="Gene3D" id="3.40.33.10">
    <property type="entry name" value="CAP"/>
    <property type="match status" value="1"/>
</dbReference>
<dbReference type="Proteomes" id="UP000298663">
    <property type="component" value="Unassembled WGS sequence"/>
</dbReference>